<comment type="similarity">
    <text evidence="2">Belongs to the NUP186/NUP192/NUP205 family.</text>
</comment>
<comment type="subcellular location">
    <subcellularLocation>
        <location evidence="1">Nucleus</location>
    </subcellularLocation>
</comment>
<evidence type="ECO:0000256" key="4">
    <source>
        <dbReference type="ARBA" id="ARBA00023242"/>
    </source>
</evidence>
<evidence type="ECO:0000256" key="3">
    <source>
        <dbReference type="ARBA" id="ARBA00022448"/>
    </source>
</evidence>
<dbReference type="Pfam" id="PF11894">
    <property type="entry name" value="Nup192"/>
    <property type="match status" value="2"/>
</dbReference>
<protein>
    <recommendedName>
        <fullName evidence="7">Nuclear pore complex protein Nup205</fullName>
    </recommendedName>
</protein>
<reference evidence="5 6" key="1">
    <citation type="submission" date="2015-07" db="EMBL/GenBank/DDBJ databases">
        <title>The genome of Melipona quadrifasciata.</title>
        <authorList>
            <person name="Pan H."/>
            <person name="Kapheim K."/>
        </authorList>
    </citation>
    <scope>NUCLEOTIDE SEQUENCE [LARGE SCALE GENOMIC DNA]</scope>
    <source>
        <strain evidence="5">0111107301</strain>
        <tissue evidence="5">Whole body</tissue>
    </source>
</reference>
<keyword evidence="4" id="KW-0539">Nucleus</keyword>
<evidence type="ECO:0000256" key="2">
    <source>
        <dbReference type="ARBA" id="ARBA00005892"/>
    </source>
</evidence>
<evidence type="ECO:0008006" key="7">
    <source>
        <dbReference type="Google" id="ProtNLM"/>
    </source>
</evidence>
<evidence type="ECO:0000313" key="6">
    <source>
        <dbReference type="Proteomes" id="UP000053105"/>
    </source>
</evidence>
<dbReference type="EMBL" id="KQ435821">
    <property type="protein sequence ID" value="KOX72429.1"/>
    <property type="molecule type" value="Genomic_DNA"/>
</dbReference>
<dbReference type="STRING" id="166423.A0A0M8ZYY6"/>
<dbReference type="GO" id="GO:0006999">
    <property type="term" value="P:nuclear pore organization"/>
    <property type="evidence" value="ECO:0007669"/>
    <property type="project" value="TreeGrafter"/>
</dbReference>
<keyword evidence="3" id="KW-0813">Transport</keyword>
<keyword evidence="6" id="KW-1185">Reference proteome</keyword>
<dbReference type="GO" id="GO:0044611">
    <property type="term" value="C:nuclear pore inner ring"/>
    <property type="evidence" value="ECO:0007669"/>
    <property type="project" value="TreeGrafter"/>
</dbReference>
<evidence type="ECO:0000256" key="1">
    <source>
        <dbReference type="ARBA" id="ARBA00004123"/>
    </source>
</evidence>
<dbReference type="OrthoDB" id="2019644at2759"/>
<gene>
    <name evidence="5" type="ORF">WN51_01529</name>
</gene>
<dbReference type="InterPro" id="IPR021827">
    <property type="entry name" value="Nup186/Nup192/Nup205"/>
</dbReference>
<evidence type="ECO:0000313" key="5">
    <source>
        <dbReference type="EMBL" id="KOX72429.1"/>
    </source>
</evidence>
<name>A0A0M8ZYY6_9HYME</name>
<dbReference type="GO" id="GO:0017056">
    <property type="term" value="F:structural constituent of nuclear pore"/>
    <property type="evidence" value="ECO:0007669"/>
    <property type="project" value="TreeGrafter"/>
</dbReference>
<dbReference type="PANTHER" id="PTHR31344:SF0">
    <property type="entry name" value="NUCLEAR PORE COMPLEX PROTEIN NUP205"/>
    <property type="match status" value="1"/>
</dbReference>
<accession>A0A0M8ZYY6</accession>
<dbReference type="Proteomes" id="UP000053105">
    <property type="component" value="Unassembled WGS sequence"/>
</dbReference>
<organism evidence="5 6">
    <name type="scientific">Melipona quadrifasciata</name>
    <dbReference type="NCBI Taxonomy" id="166423"/>
    <lineage>
        <taxon>Eukaryota</taxon>
        <taxon>Metazoa</taxon>
        <taxon>Ecdysozoa</taxon>
        <taxon>Arthropoda</taxon>
        <taxon>Hexapoda</taxon>
        <taxon>Insecta</taxon>
        <taxon>Pterygota</taxon>
        <taxon>Neoptera</taxon>
        <taxon>Endopterygota</taxon>
        <taxon>Hymenoptera</taxon>
        <taxon>Apocrita</taxon>
        <taxon>Aculeata</taxon>
        <taxon>Apoidea</taxon>
        <taxon>Anthophila</taxon>
        <taxon>Apidae</taxon>
        <taxon>Melipona</taxon>
    </lineage>
</organism>
<dbReference type="PANTHER" id="PTHR31344">
    <property type="entry name" value="NUCLEAR PORE COMPLEX PROTEIN NUP205"/>
    <property type="match status" value="1"/>
</dbReference>
<proteinExistence type="inferred from homology"/>
<sequence length="1864" mass="211815">MWTPYKELQSLVERYITSSPSTHDLQYHEFTEALRNHKQNFLTLLKNPPPNVNSREEITKGATDGITLPGLGHQLLSKELVDETLIISDMYELNEFMALDLLCTAQLQMPHHPGLPRGLTAILLYYDGKKALTSTLRMLIQARMGHSWNIDAPIALLRHITEYTNKLQENGLLDRILSLLEKMDPVKEQELLEKNRALGGSKHRYMVMKLYNDTRQDLADILYLWSAQSSLPNSILFRLLTLLQTKQIEPEAYENGVDKVMLAIIMSVLNAINFSSLHSHENGEELINSMPLIAERGAHYELYQKLISMNINWECARLHGLIQFAFAVALTTIKGTAGVQVLPNIATEDERLMEAALTNKCFHFMVEILFKSKTIYYEEFYLRYFHSLISDFILLMPLKVKDLRSRVDESMRLIQAYQQEGIEPPLNLDNHFEYLMLTVAKLYKEDPLKLELVMHYWCHDSTHTSASTYINRLPSRQVALFKFVRLAGEILPAGLFVPYLKMIASLASSPQAARQAFNFLKPNGSSGSTTISWDHFFKSLSQYYDNLRKELPPSQDTVYRQRSHPKGITPEEVKGLEAVLLVVQVIAKNDEISRIAICDHPGWKVLPSLIGLVSCGISIPLKSVLIRTLAALARSPESSSTVWQSLEAAQILSTIPTISSYQPRGVQTELEEIESKKDEYPLTRAMLELLDVLTDFPVLRLLGMGQRNPGFDPYLHFIINTVFLKFHTRSYKNPGEKWEVAEACLKIFSKLIKQYEPAVEDFVGCKVELQSGEVTIVNSAPGYHIMTQLHSKSELLHVILYILDKGCSHFDTYEQFPGKKNLENCTLYCLEILERGLKTQHNYMAQLASAKSIHKILTGLSRLLLEVDPQSKKPDYMINVAKYVSYCSWLSQHAFHAVGVIHEVTNEPGADSELLSTFTATPALSTNIRHGFVECLDADTTFDEDVENERQYTGSCKERILLLMMQSIVRPTPNLSHYLLGFEITKDIRKTVLQQPGILCFPRTCLHSILGILEQSLERGRDKITEACYCFLHTLAANNKTSVPVLRFLRTSVNQDFVQRHLSKLPFEGQNKATELGCMSWLLKIAAIELRVAGGSLQNSLVQRLVGNFGQEQGQIVPSQKLLMDLLHYTEFQLQLESPLSLDFFDPSQVEMALGRCSTPVTLIGGPRLIDIRKLHSLITEELAVTQSSATATQRNLMQQEVQKILMYALKRNQTKLLSYATKMTSCEALNEIKTLVSGTVLMLLVHLRNSFLTQTDGETFPSSPSNATMMKIILSHILQWILNAGASSQKVITHLYAALLNFLCVVGLEKSESTNIIDLMYVSQLDSSVNRVMPVQERSHRYATIQVINSFGNKLIDILCHNCSGGHDVCKMLALSCLDKILELDHDNAWIIYLASRGYLKHMIDSLLESDSMLRCMLQPEPQTLRPLYLYEAKMATFCRMASTRLGAESLLENKILSCISNMLVFDRHPDVYIAFEGGDYSFIPSIGQRYQQIFLPALYLCDALLTTLGTENQSCAIQPAPVRLSHEQTEANQQHTSCVQIVANIMLYTRNQMQHSRMDQKIRNILFEPHLTLKPGGREDRMKDVSGGVHLGTIVDQLVSVTNLLHAELPHIDTLISKSAVIGEMSTAELKEYLSDEEAELDVQKQRVIVEQRLNRWVKEKRQTIKYCSFIIEHALYILWSHLDFYMIQVMSRYRRMRASIDEDMVAWKASSETLMELKQGLVSTFTDSFVTQLLDTHNEYAKNMLDHSFVEALVRRIKRLLQFIIDKVCETNRRKYSVLNVKKPEISNLLLNLYIRNGKRTKQGTETVRREKACNGDANLDANIKEPNIEDVMDNESDSEICKGPYLLNIKCTKNISIVMA</sequence>